<dbReference type="Pfam" id="PF12697">
    <property type="entry name" value="Abhydrolase_6"/>
    <property type="match status" value="1"/>
</dbReference>
<dbReference type="Gene3D" id="3.40.50.1820">
    <property type="entry name" value="alpha/beta hydrolase"/>
    <property type="match status" value="1"/>
</dbReference>
<dbReference type="InterPro" id="IPR000073">
    <property type="entry name" value="AB_hydrolase_1"/>
</dbReference>
<dbReference type="Proteomes" id="UP001231924">
    <property type="component" value="Unassembled WGS sequence"/>
</dbReference>
<organism evidence="2 3">
    <name type="scientific">Actinomycetospora termitidis</name>
    <dbReference type="NCBI Taxonomy" id="3053470"/>
    <lineage>
        <taxon>Bacteria</taxon>
        <taxon>Bacillati</taxon>
        <taxon>Actinomycetota</taxon>
        <taxon>Actinomycetes</taxon>
        <taxon>Pseudonocardiales</taxon>
        <taxon>Pseudonocardiaceae</taxon>
        <taxon>Actinomycetospora</taxon>
    </lineage>
</organism>
<comment type="caution">
    <text evidence="2">The sequence shown here is derived from an EMBL/GenBank/DDBJ whole genome shotgun (WGS) entry which is preliminary data.</text>
</comment>
<dbReference type="GO" id="GO:0016787">
    <property type="term" value="F:hydrolase activity"/>
    <property type="evidence" value="ECO:0007669"/>
    <property type="project" value="UniProtKB-KW"/>
</dbReference>
<sequence>MSTSLPSIVFAHGLWADGSCYAKVIPLLRADGYEVLSAQNSLDSLEGDVAAVRRALGRVTSPAVLVGHSYGGTVITAAGADDRVAGLVYLAALAPDADETSQSLQDRFPTTDVFAHIEVAEGRIWLRASGIDCFAGDLPAEEQQVVWATQGVPDAGVFDQQVAGTAWRTKPSWYVVARDDRTVNPELQRFCAQRMGATTHELASSHVPMLSHPEEVADVIRAAAAAVGSSAAGVAAGG</sequence>
<accession>A0ABT7MG57</accession>
<evidence type="ECO:0000313" key="2">
    <source>
        <dbReference type="EMBL" id="MDL5158338.1"/>
    </source>
</evidence>
<keyword evidence="2" id="KW-0378">Hydrolase</keyword>
<dbReference type="EMBL" id="JASVWF010000004">
    <property type="protein sequence ID" value="MDL5158338.1"/>
    <property type="molecule type" value="Genomic_DNA"/>
</dbReference>
<feature type="domain" description="AB hydrolase-1" evidence="1">
    <location>
        <begin position="8"/>
        <end position="219"/>
    </location>
</feature>
<dbReference type="PANTHER" id="PTHR37017:SF11">
    <property type="entry name" value="ESTERASE_LIPASE_THIOESTERASE DOMAIN-CONTAINING PROTEIN"/>
    <property type="match status" value="1"/>
</dbReference>
<protein>
    <submittedName>
        <fullName evidence="2">Alpha/beta hydrolase</fullName>
    </submittedName>
</protein>
<keyword evidence="3" id="KW-1185">Reference proteome</keyword>
<dbReference type="RefSeq" id="WP_286054861.1">
    <property type="nucleotide sequence ID" value="NZ_JASVWF010000004.1"/>
</dbReference>
<reference evidence="2 3" key="1">
    <citation type="submission" date="2023-06" db="EMBL/GenBank/DDBJ databases">
        <title>Actinomycetospora Odt1-22.</title>
        <authorList>
            <person name="Supong K."/>
        </authorList>
    </citation>
    <scope>NUCLEOTIDE SEQUENCE [LARGE SCALE GENOMIC DNA]</scope>
    <source>
        <strain evidence="2 3">Odt1-22</strain>
    </source>
</reference>
<dbReference type="InterPro" id="IPR029058">
    <property type="entry name" value="AB_hydrolase_fold"/>
</dbReference>
<proteinExistence type="predicted"/>
<dbReference type="PANTHER" id="PTHR37017">
    <property type="entry name" value="AB HYDROLASE-1 DOMAIN-CONTAINING PROTEIN-RELATED"/>
    <property type="match status" value="1"/>
</dbReference>
<dbReference type="SUPFAM" id="SSF53474">
    <property type="entry name" value="alpha/beta-Hydrolases"/>
    <property type="match status" value="1"/>
</dbReference>
<dbReference type="InterPro" id="IPR052897">
    <property type="entry name" value="Sec-Metab_Biosynth_Hydrolase"/>
</dbReference>
<name>A0ABT7MG57_9PSEU</name>
<gene>
    <name evidence="2" type="ORF">QRT03_20390</name>
</gene>
<evidence type="ECO:0000259" key="1">
    <source>
        <dbReference type="Pfam" id="PF12697"/>
    </source>
</evidence>
<evidence type="ECO:0000313" key="3">
    <source>
        <dbReference type="Proteomes" id="UP001231924"/>
    </source>
</evidence>